<dbReference type="Gene3D" id="1.10.10.10">
    <property type="entry name" value="Winged helix-like DNA-binding domain superfamily/Winged helix DNA-binding domain"/>
    <property type="match status" value="1"/>
</dbReference>
<dbReference type="PIRSF" id="PIRSF016838">
    <property type="entry name" value="PafC"/>
    <property type="match status" value="1"/>
</dbReference>
<reference evidence="3" key="1">
    <citation type="journal article" date="2014" name="Int. J. Syst. Evol. Microbiol.">
        <title>Complete genome sequence of Corynebacterium casei LMG S-19264T (=DSM 44701T), isolated from a smear-ripened cheese.</title>
        <authorList>
            <consortium name="US DOE Joint Genome Institute (JGI-PGF)"/>
            <person name="Walter F."/>
            <person name="Albersmeier A."/>
            <person name="Kalinowski J."/>
            <person name="Ruckert C."/>
        </authorList>
    </citation>
    <scope>NUCLEOTIDE SEQUENCE</scope>
    <source>
        <strain evidence="3">CGMCC 1.15760</strain>
    </source>
</reference>
<evidence type="ECO:0000259" key="1">
    <source>
        <dbReference type="Pfam" id="PF08279"/>
    </source>
</evidence>
<dbReference type="RefSeq" id="WP_188614074.1">
    <property type="nucleotide sequence ID" value="NZ_BMJT01000003.1"/>
</dbReference>
<keyword evidence="4" id="KW-1185">Reference proteome</keyword>
<dbReference type="InterPro" id="IPR026881">
    <property type="entry name" value="WYL_dom"/>
</dbReference>
<dbReference type="Proteomes" id="UP000616608">
    <property type="component" value="Unassembled WGS sequence"/>
</dbReference>
<gene>
    <name evidence="3" type="ORF">GCM10007425_11500</name>
</gene>
<comment type="caution">
    <text evidence="3">The sequence shown here is derived from an EMBL/GenBank/DDBJ whole genome shotgun (WGS) entry which is preliminary data.</text>
</comment>
<evidence type="ECO:0000313" key="4">
    <source>
        <dbReference type="Proteomes" id="UP000616608"/>
    </source>
</evidence>
<sequence>MSKAQRLLQIMLFMSYKKQFTAQEVADEFHISTRTVHRYILDLSEMGMPIYAEQGRYGGYTILSQKLLSPLWFTETETVAIFFAFQSLAYYQDLPFDTEITSVSQKLYHTLPKTAQAQINQLQDYIAFWNPKCTIKSPLLQDVVKHVLNQQTIKIHYASPSGNSVKHLHPIGVYAHDGLWYLPAYDMDKDKVLLYRLDRIREITEVLPAQQACMTLTEWFASQPIKKPTSLHVQLTPRGVRECLSTPYLEAFVIVNEDGSGYIDTIVDEDDIHFTMPLFFRLGANAHILAPPLLIELLCQQATHILQQYEKR</sequence>
<dbReference type="EMBL" id="BMJT01000003">
    <property type="protein sequence ID" value="GGG18711.1"/>
    <property type="molecule type" value="Genomic_DNA"/>
</dbReference>
<feature type="domain" description="WYL" evidence="2">
    <location>
        <begin position="139"/>
        <end position="204"/>
    </location>
</feature>
<dbReference type="PANTHER" id="PTHR34580">
    <property type="match status" value="1"/>
</dbReference>
<evidence type="ECO:0000313" key="3">
    <source>
        <dbReference type="EMBL" id="GGG18711.1"/>
    </source>
</evidence>
<accession>A0A917G1X0</accession>
<protein>
    <submittedName>
        <fullName evidence="3">DNA-binding transcriptional regulator</fullName>
    </submittedName>
</protein>
<organism evidence="3 4">
    <name type="scientific">Lysinibacillus alkalisoli</name>
    <dbReference type="NCBI Taxonomy" id="1911548"/>
    <lineage>
        <taxon>Bacteria</taxon>
        <taxon>Bacillati</taxon>
        <taxon>Bacillota</taxon>
        <taxon>Bacilli</taxon>
        <taxon>Bacillales</taxon>
        <taxon>Bacillaceae</taxon>
        <taxon>Lysinibacillus</taxon>
    </lineage>
</organism>
<dbReference type="Pfam" id="PF13280">
    <property type="entry name" value="WYL"/>
    <property type="match status" value="1"/>
</dbReference>
<dbReference type="AlphaFoldDB" id="A0A917G1X0"/>
<keyword evidence="3" id="KW-0238">DNA-binding</keyword>
<dbReference type="PANTHER" id="PTHR34580:SF9">
    <property type="entry name" value="SLL5097 PROTEIN"/>
    <property type="match status" value="1"/>
</dbReference>
<dbReference type="InterPro" id="IPR013196">
    <property type="entry name" value="HTH_11"/>
</dbReference>
<evidence type="ECO:0000259" key="2">
    <source>
        <dbReference type="Pfam" id="PF13280"/>
    </source>
</evidence>
<proteinExistence type="predicted"/>
<feature type="domain" description="Helix-turn-helix type 11" evidence="1">
    <location>
        <begin position="6"/>
        <end position="60"/>
    </location>
</feature>
<reference evidence="3" key="2">
    <citation type="submission" date="2020-09" db="EMBL/GenBank/DDBJ databases">
        <authorList>
            <person name="Sun Q."/>
            <person name="Zhou Y."/>
        </authorList>
    </citation>
    <scope>NUCLEOTIDE SEQUENCE</scope>
    <source>
        <strain evidence="3">CGMCC 1.15760</strain>
    </source>
</reference>
<dbReference type="InterPro" id="IPR051534">
    <property type="entry name" value="CBASS_pafABC_assoc_protein"/>
</dbReference>
<dbReference type="Pfam" id="PF08279">
    <property type="entry name" value="HTH_11"/>
    <property type="match status" value="1"/>
</dbReference>
<dbReference type="GO" id="GO:0003677">
    <property type="term" value="F:DNA binding"/>
    <property type="evidence" value="ECO:0007669"/>
    <property type="project" value="UniProtKB-KW"/>
</dbReference>
<name>A0A917G1X0_9BACI</name>
<dbReference type="InterPro" id="IPR028349">
    <property type="entry name" value="PafC-like"/>
</dbReference>
<dbReference type="InterPro" id="IPR036390">
    <property type="entry name" value="WH_DNA-bd_sf"/>
</dbReference>
<dbReference type="SUPFAM" id="SSF46785">
    <property type="entry name" value="Winged helix' DNA-binding domain"/>
    <property type="match status" value="1"/>
</dbReference>
<dbReference type="PROSITE" id="PS52050">
    <property type="entry name" value="WYL"/>
    <property type="match status" value="1"/>
</dbReference>
<dbReference type="InterPro" id="IPR036388">
    <property type="entry name" value="WH-like_DNA-bd_sf"/>
</dbReference>